<dbReference type="InterPro" id="IPR053169">
    <property type="entry name" value="MUG_Protein"/>
</dbReference>
<accession>A0A4Q7MQQ1</accession>
<dbReference type="EMBL" id="SGXA01000002">
    <property type="protein sequence ID" value="RZS71045.1"/>
    <property type="molecule type" value="Genomic_DNA"/>
</dbReference>
<evidence type="ECO:0000313" key="1">
    <source>
        <dbReference type="EMBL" id="RZS71045.1"/>
    </source>
</evidence>
<dbReference type="Pfam" id="PF03663">
    <property type="entry name" value="Glyco_hydro_76"/>
    <property type="match status" value="1"/>
</dbReference>
<sequence>MNAVKTILVLSCSLVWSVTTGQLRFTNEMHSLHKAIEQKFLISGKNYYREHVEKEKNERPVSFLWPLCGLIQSANEMELVSGVKGEFNRVLEIIGQYYDDRPPAPGYASYPPPYGGGDRFYDDNQWIGIALLDAWSRTSDSQYLSKGKMIYRFMMTAWDTATGGGLYWEEGNLKTKNTCSNGPGILLAMQLHKATGDKIYLDTAILLYDWVNRHLQAPDALYFDNIGIANHRIDHRKFSYNTGTMLQSALWLYEATGKAEYLKNAQRIADASLHYFYSTGKFRDNYWFNAVMLRAYQHLLKHSKDLKYLQAFAACTRHALGKEKRADGLMGKEKAAADLVSQSGMLEILARLAFLEKQFKF</sequence>
<keyword evidence="1" id="KW-0378">Hydrolase</keyword>
<dbReference type="GO" id="GO:0005975">
    <property type="term" value="P:carbohydrate metabolic process"/>
    <property type="evidence" value="ECO:0007669"/>
    <property type="project" value="InterPro"/>
</dbReference>
<dbReference type="InterPro" id="IPR005198">
    <property type="entry name" value="Glyco_hydro_76"/>
</dbReference>
<organism evidence="1 2">
    <name type="scientific">Pseudobacter ginsenosidimutans</name>
    <dbReference type="NCBI Taxonomy" id="661488"/>
    <lineage>
        <taxon>Bacteria</taxon>
        <taxon>Pseudomonadati</taxon>
        <taxon>Bacteroidota</taxon>
        <taxon>Chitinophagia</taxon>
        <taxon>Chitinophagales</taxon>
        <taxon>Chitinophagaceae</taxon>
        <taxon>Pseudobacter</taxon>
    </lineage>
</organism>
<gene>
    <name evidence="1" type="ORF">EV199_2946</name>
</gene>
<dbReference type="GO" id="GO:0016787">
    <property type="term" value="F:hydrolase activity"/>
    <property type="evidence" value="ECO:0007669"/>
    <property type="project" value="UniProtKB-KW"/>
</dbReference>
<reference evidence="1 2" key="1">
    <citation type="submission" date="2019-02" db="EMBL/GenBank/DDBJ databases">
        <title>Genomic Encyclopedia of Type Strains, Phase IV (KMG-IV): sequencing the most valuable type-strain genomes for metagenomic binning, comparative biology and taxonomic classification.</title>
        <authorList>
            <person name="Goeker M."/>
        </authorList>
    </citation>
    <scope>NUCLEOTIDE SEQUENCE [LARGE SCALE GENOMIC DNA]</scope>
    <source>
        <strain evidence="1 2">DSM 18116</strain>
    </source>
</reference>
<dbReference type="Gene3D" id="1.50.10.20">
    <property type="match status" value="1"/>
</dbReference>
<dbReference type="PIRSF" id="PIRSF021505">
    <property type="entry name" value="O_gly_hdrol"/>
    <property type="match status" value="1"/>
</dbReference>
<dbReference type="AlphaFoldDB" id="A0A4Q7MQQ1"/>
<comment type="caution">
    <text evidence="1">The sequence shown here is derived from an EMBL/GenBank/DDBJ whole genome shotgun (WGS) entry which is preliminary data.</text>
</comment>
<dbReference type="SUPFAM" id="SSF48208">
    <property type="entry name" value="Six-hairpin glycosidases"/>
    <property type="match status" value="1"/>
</dbReference>
<name>A0A4Q7MQQ1_9BACT</name>
<dbReference type="InterPro" id="IPR008928">
    <property type="entry name" value="6-hairpin_glycosidase_sf"/>
</dbReference>
<proteinExistence type="predicted"/>
<evidence type="ECO:0000313" key="2">
    <source>
        <dbReference type="Proteomes" id="UP000293874"/>
    </source>
</evidence>
<dbReference type="PANTHER" id="PTHR47791">
    <property type="entry name" value="MEIOTICALLY UP-REGULATED GENE 191 PROTEIN"/>
    <property type="match status" value="1"/>
</dbReference>
<keyword evidence="2" id="KW-1185">Reference proteome</keyword>
<dbReference type="PANTHER" id="PTHR47791:SF4">
    <property type="entry name" value="(PUTATIVE SECRETED PROTEIN)-RELATED"/>
    <property type="match status" value="1"/>
</dbReference>
<dbReference type="Proteomes" id="UP000293874">
    <property type="component" value="Unassembled WGS sequence"/>
</dbReference>
<protein>
    <submittedName>
        <fullName evidence="1">Glycosyl hydrolase family 76</fullName>
    </submittedName>
</protein>
<dbReference type="InterPro" id="IPR014512">
    <property type="entry name" value="O_gly_hydro"/>
</dbReference>